<feature type="region of interest" description="Disordered" evidence="1">
    <location>
        <begin position="1"/>
        <end position="22"/>
    </location>
</feature>
<feature type="region of interest" description="Disordered" evidence="1">
    <location>
        <begin position="418"/>
        <end position="485"/>
    </location>
</feature>
<name>A0ABD3EZR0_9STRA</name>
<reference evidence="2 3" key="1">
    <citation type="submission" date="2024-09" db="EMBL/GenBank/DDBJ databases">
        <title>Genome sequencing and assembly of Phytophthora oleae, isolate VK10A, causative agent of rot of olive drupes.</title>
        <authorList>
            <person name="Conti Taguali S."/>
            <person name="Riolo M."/>
            <person name="La Spada F."/>
            <person name="Cacciola S.O."/>
            <person name="Dionisio G."/>
        </authorList>
    </citation>
    <scope>NUCLEOTIDE SEQUENCE [LARGE SCALE GENOMIC DNA]</scope>
    <source>
        <strain evidence="2 3">VK10A</strain>
    </source>
</reference>
<feature type="compositionally biased region" description="Low complexity" evidence="1">
    <location>
        <begin position="12"/>
        <end position="22"/>
    </location>
</feature>
<evidence type="ECO:0000313" key="2">
    <source>
        <dbReference type="EMBL" id="KAL3659671.1"/>
    </source>
</evidence>
<evidence type="ECO:0000313" key="3">
    <source>
        <dbReference type="Proteomes" id="UP001632037"/>
    </source>
</evidence>
<sequence>MGDSPSESQLHPAAPAPKASASDMDNAATIVPYNKYGCGSAGIAVSGDESSEHGVEGTLVRRNRLLAVTGNHQEFSLHEEVVLMENNLHRERLEHEMWESRRRIDEQGAALEHRSQQLLNDTHDHVEQSRAESERRIEAYMEDKINASKDNIQDNIREQTQTLAHQIQGQLYAERQNEVNGMEMRFTQQSTQFHQAIELLEQRSRADVRKVSSAQVEGWNEQLEEMKQWAREYVYTTLQTQDEFSGANQSKLIQQHVDHRLSGYEDHVEDLISARIRAERDSITKTVRAYTSRAQEQLVKQVEDKVANLTAHHNRSFEELKKELSESVVDVQQKVKADLVDFENAVGGRTNAEVRRAVSQQENAIQQQLQHGHVRGADVLPTKFDVAVEQAMQSTNLYSQGAAETTALHDCLRRQRRVHFGAESPPQSTRSSSASRMVTQPTEETTPTCRDSDKPKRNTTVKSADKKSNPLTKNQFQEVFKGNEGTADIAKEQTGCW</sequence>
<protein>
    <submittedName>
        <fullName evidence="2">Uncharacterized protein</fullName>
    </submittedName>
</protein>
<accession>A0ABD3EZR0</accession>
<gene>
    <name evidence="2" type="ORF">V7S43_015346</name>
</gene>
<dbReference type="AlphaFoldDB" id="A0ABD3EZR0"/>
<feature type="compositionally biased region" description="Polar residues" evidence="1">
    <location>
        <begin position="437"/>
        <end position="449"/>
    </location>
</feature>
<proteinExistence type="predicted"/>
<dbReference type="Proteomes" id="UP001632037">
    <property type="component" value="Unassembled WGS sequence"/>
</dbReference>
<comment type="caution">
    <text evidence="2">The sequence shown here is derived from an EMBL/GenBank/DDBJ whole genome shotgun (WGS) entry which is preliminary data.</text>
</comment>
<feature type="compositionally biased region" description="Low complexity" evidence="1">
    <location>
        <begin position="424"/>
        <end position="436"/>
    </location>
</feature>
<dbReference type="EMBL" id="JBIMZQ010000045">
    <property type="protein sequence ID" value="KAL3659671.1"/>
    <property type="molecule type" value="Genomic_DNA"/>
</dbReference>
<organism evidence="2 3">
    <name type="scientific">Phytophthora oleae</name>
    <dbReference type="NCBI Taxonomy" id="2107226"/>
    <lineage>
        <taxon>Eukaryota</taxon>
        <taxon>Sar</taxon>
        <taxon>Stramenopiles</taxon>
        <taxon>Oomycota</taxon>
        <taxon>Peronosporomycetes</taxon>
        <taxon>Peronosporales</taxon>
        <taxon>Peronosporaceae</taxon>
        <taxon>Phytophthora</taxon>
    </lineage>
</organism>
<evidence type="ECO:0000256" key="1">
    <source>
        <dbReference type="SAM" id="MobiDB-lite"/>
    </source>
</evidence>
<keyword evidence="3" id="KW-1185">Reference proteome</keyword>